<evidence type="ECO:0000256" key="5">
    <source>
        <dbReference type="ARBA" id="ARBA00022692"/>
    </source>
</evidence>
<feature type="region of interest" description="Disordered" evidence="23">
    <location>
        <begin position="447"/>
        <end position="469"/>
    </location>
</feature>
<protein>
    <recommendedName>
        <fullName evidence="28">Neuronal acetylcholine receptor subunit alpha-10</fullName>
    </recommendedName>
</protein>
<dbReference type="CDD" id="cd19051">
    <property type="entry name" value="LGIC_TM_cation"/>
    <property type="match status" value="1"/>
</dbReference>
<evidence type="ECO:0000256" key="3">
    <source>
        <dbReference type="ARBA" id="ARBA00022568"/>
    </source>
</evidence>
<evidence type="ECO:0000259" key="24">
    <source>
        <dbReference type="Pfam" id="PF02931"/>
    </source>
</evidence>
<dbReference type="InterPro" id="IPR006029">
    <property type="entry name" value="Neurotrans-gated_channel_TM"/>
</dbReference>
<evidence type="ECO:0000256" key="21">
    <source>
        <dbReference type="ARBA" id="ARBA00036634"/>
    </source>
</evidence>
<keyword evidence="10 22" id="KW-0406">Ion transport</keyword>
<dbReference type="GO" id="GO:0022848">
    <property type="term" value="F:acetylcholine-gated monoatomic cation-selective channel activity"/>
    <property type="evidence" value="ECO:0007669"/>
    <property type="project" value="InterPro"/>
</dbReference>
<evidence type="ECO:0000256" key="20">
    <source>
        <dbReference type="ARBA" id="ARBA00036239"/>
    </source>
</evidence>
<feature type="transmembrane region" description="Helical" evidence="22">
    <location>
        <begin position="359"/>
        <end position="380"/>
    </location>
</feature>
<evidence type="ECO:0000256" key="13">
    <source>
        <dbReference type="ARBA" id="ARBA00023170"/>
    </source>
</evidence>
<evidence type="ECO:0008006" key="28">
    <source>
        <dbReference type="Google" id="ProtNLM"/>
    </source>
</evidence>
<keyword evidence="2" id="KW-1003">Cell membrane</keyword>
<dbReference type="AlphaFoldDB" id="A0A8B9VLM7"/>
<dbReference type="GO" id="GO:0045211">
    <property type="term" value="C:postsynaptic membrane"/>
    <property type="evidence" value="ECO:0007669"/>
    <property type="project" value="InterPro"/>
</dbReference>
<dbReference type="FunFam" id="1.20.58.390:FF:000044">
    <property type="entry name" value="neuronal acetylcholine receptor subunit alpha-9"/>
    <property type="match status" value="1"/>
</dbReference>
<evidence type="ECO:0000256" key="6">
    <source>
        <dbReference type="ARBA" id="ARBA00022729"/>
    </source>
</evidence>
<keyword evidence="9" id="KW-0770">Synapse</keyword>
<evidence type="ECO:0000256" key="14">
    <source>
        <dbReference type="ARBA" id="ARBA00023180"/>
    </source>
</evidence>
<comment type="subcellular location">
    <subcellularLocation>
        <location evidence="17">Synaptic cell membrane</location>
        <topology evidence="17">Multi-pass membrane protein</topology>
    </subcellularLocation>
</comment>
<dbReference type="Ensembl" id="ENSAZOT00000026998.1">
    <property type="protein sequence ID" value="ENSAZOP00000025165.1"/>
    <property type="gene ID" value="ENSAZOG00000016162.1"/>
</dbReference>
<evidence type="ECO:0000256" key="2">
    <source>
        <dbReference type="ARBA" id="ARBA00022475"/>
    </source>
</evidence>
<dbReference type="InterPro" id="IPR038050">
    <property type="entry name" value="Neuro_actylchol_rec"/>
</dbReference>
<dbReference type="Gene3D" id="1.20.58.390">
    <property type="entry name" value="Neurotransmitter-gated ion-channel transmembrane domain"/>
    <property type="match status" value="2"/>
</dbReference>
<dbReference type="InterPro" id="IPR006202">
    <property type="entry name" value="Neur_chan_lig-bd"/>
</dbReference>
<keyword evidence="11 22" id="KW-0472">Membrane</keyword>
<evidence type="ECO:0000256" key="12">
    <source>
        <dbReference type="ARBA" id="ARBA00023157"/>
    </source>
</evidence>
<proteinExistence type="inferred from homology"/>
<feature type="transmembrane region" description="Helical" evidence="22">
    <location>
        <begin position="392"/>
        <end position="411"/>
    </location>
</feature>
<dbReference type="PROSITE" id="PS00236">
    <property type="entry name" value="NEUROTR_ION_CHANNEL"/>
    <property type="match status" value="1"/>
</dbReference>
<dbReference type="PRINTS" id="PR00254">
    <property type="entry name" value="NICOTINICR"/>
</dbReference>
<evidence type="ECO:0000256" key="7">
    <source>
        <dbReference type="ARBA" id="ARBA00022837"/>
    </source>
</evidence>
<dbReference type="GO" id="GO:0004888">
    <property type="term" value="F:transmembrane signaling receptor activity"/>
    <property type="evidence" value="ECO:0007669"/>
    <property type="project" value="InterPro"/>
</dbReference>
<dbReference type="GO" id="GO:0005262">
    <property type="term" value="F:calcium channel activity"/>
    <property type="evidence" value="ECO:0007669"/>
    <property type="project" value="UniProtKB-KW"/>
</dbReference>
<comment type="catalytic activity">
    <reaction evidence="19">
        <text>K(+)(in) = K(+)(out)</text>
        <dbReference type="Rhea" id="RHEA:29463"/>
        <dbReference type="ChEBI" id="CHEBI:29103"/>
    </reaction>
</comment>
<keyword evidence="13" id="KW-0675">Receptor</keyword>
<keyword evidence="27" id="KW-1185">Reference proteome</keyword>
<evidence type="ECO:0000256" key="1">
    <source>
        <dbReference type="ARBA" id="ARBA00022448"/>
    </source>
</evidence>
<dbReference type="InterPro" id="IPR036719">
    <property type="entry name" value="Neuro-gated_channel_TM_sf"/>
</dbReference>
<keyword evidence="3" id="KW-0109">Calcium transport</keyword>
<dbReference type="PRINTS" id="PR00252">
    <property type="entry name" value="NRIONCHANNEL"/>
</dbReference>
<evidence type="ECO:0000256" key="22">
    <source>
        <dbReference type="RuleBase" id="RU000687"/>
    </source>
</evidence>
<evidence type="ECO:0000313" key="27">
    <source>
        <dbReference type="Proteomes" id="UP000694549"/>
    </source>
</evidence>
<evidence type="ECO:0000256" key="17">
    <source>
        <dbReference type="ARBA" id="ARBA00034099"/>
    </source>
</evidence>
<keyword evidence="16 22" id="KW-0407">Ion channel</keyword>
<keyword evidence="12" id="KW-1015">Disulfide bond</keyword>
<dbReference type="SUPFAM" id="SSF90112">
    <property type="entry name" value="Neurotransmitter-gated ion-channel transmembrane pore"/>
    <property type="match status" value="1"/>
</dbReference>
<feature type="domain" description="Neurotransmitter-gated ion-channel transmembrane" evidence="25">
    <location>
        <begin position="334"/>
        <end position="447"/>
    </location>
</feature>
<dbReference type="NCBIfam" id="TIGR00860">
    <property type="entry name" value="LIC"/>
    <property type="match status" value="1"/>
</dbReference>
<keyword evidence="5 22" id="KW-0812">Transmembrane</keyword>
<feature type="transmembrane region" description="Helical" evidence="22">
    <location>
        <begin position="329"/>
        <end position="352"/>
    </location>
</feature>
<dbReference type="InterPro" id="IPR002394">
    <property type="entry name" value="Nicotinic_acetylcholine_rcpt"/>
</dbReference>
<dbReference type="SUPFAM" id="SSF63712">
    <property type="entry name" value="Nicotinic receptor ligand binding domain-like"/>
    <property type="match status" value="1"/>
</dbReference>
<feature type="domain" description="Neurotransmitter-gated ion-channel ligand-binding" evidence="24">
    <location>
        <begin position="122"/>
        <end position="326"/>
    </location>
</feature>
<name>A0A8B9VLM7_9AVES</name>
<evidence type="ECO:0000256" key="18">
    <source>
        <dbReference type="ARBA" id="ARBA00034269"/>
    </source>
</evidence>
<reference evidence="26" key="2">
    <citation type="submission" date="2025-09" db="UniProtKB">
        <authorList>
            <consortium name="Ensembl"/>
        </authorList>
    </citation>
    <scope>IDENTIFICATION</scope>
</reference>
<evidence type="ECO:0000259" key="25">
    <source>
        <dbReference type="Pfam" id="PF02932"/>
    </source>
</evidence>
<comment type="similarity">
    <text evidence="22">Belongs to the ligand-gated ion channel (TC 1.A.9) family.</text>
</comment>
<dbReference type="InterPro" id="IPR018000">
    <property type="entry name" value="Neurotransmitter_ion_chnl_CS"/>
</dbReference>
<evidence type="ECO:0000256" key="23">
    <source>
        <dbReference type="SAM" id="MobiDB-lite"/>
    </source>
</evidence>
<evidence type="ECO:0000256" key="19">
    <source>
        <dbReference type="ARBA" id="ARBA00034430"/>
    </source>
</evidence>
<keyword evidence="6" id="KW-0732">Signal</keyword>
<comment type="catalytic activity">
    <reaction evidence="21">
        <text>Ca(2+)(in) = Ca(2+)(out)</text>
        <dbReference type="Rhea" id="RHEA:29671"/>
        <dbReference type="ChEBI" id="CHEBI:29108"/>
    </reaction>
</comment>
<organism evidence="26 27">
    <name type="scientific">Anas zonorhyncha</name>
    <name type="common">Eastern spot-billed duck</name>
    <dbReference type="NCBI Taxonomy" id="75864"/>
    <lineage>
        <taxon>Eukaryota</taxon>
        <taxon>Metazoa</taxon>
        <taxon>Chordata</taxon>
        <taxon>Craniata</taxon>
        <taxon>Vertebrata</taxon>
        <taxon>Euteleostomi</taxon>
        <taxon>Archelosauria</taxon>
        <taxon>Archosauria</taxon>
        <taxon>Dinosauria</taxon>
        <taxon>Saurischia</taxon>
        <taxon>Theropoda</taxon>
        <taxon>Coelurosauria</taxon>
        <taxon>Aves</taxon>
        <taxon>Neognathae</taxon>
        <taxon>Galloanserae</taxon>
        <taxon>Anseriformes</taxon>
        <taxon>Anatidae</taxon>
        <taxon>Anatinae</taxon>
        <taxon>Anas</taxon>
    </lineage>
</organism>
<accession>A0A8B9VLM7</accession>
<dbReference type="Proteomes" id="UP000694549">
    <property type="component" value="Unplaced"/>
</dbReference>
<sequence length="541" mass="58849">MNNSPPGNKTSGLKTDRALLGICCPGLAASVPPSPALTSASTEPLKAAPKPCPAPGDATRGGAGWHSTRQVTPRCPQRPAPDGPGSTRMEPGARLPAWLLALGLASTVLAPGCGGAQGRLAHKLLHDLFANYSSALRPAEDTDRALNVTLQVTLSQIIDMDERNQVLTSYLWVRQAWLDAHLTWDKDAYGGIDSIRIPSSYVWRPDIVLYNNADDRFGGSMETNVVLRSDGHIMWDSPAITKSSCKVDVSYFPFDGQQCRLTFGSWTYNGNQIDLRNRLDAGDLTDFVENVEWEVLGMPATRNVVTYGCCSEPYPDVTYTLLLKRRASFYIFNLLLPCVMISFLAPLGFYLPADSGEKVSLGVTVLLALTVFQLLVAESMPPSESVPLIGKYYIATMTMIAASTALTIFIMNVHHCGPGARPVPPWARRLILHHLARALCVCEVGESCSSPRRTGTGGTGPQEPPGVGAQPGPCPRGHCLCHHHVLLSSVGYIAGCFRRHRAAQRRAGEWKKVAKVMDRFFMWVFFIMVFLMSVLVIGKAA</sequence>
<dbReference type="Pfam" id="PF02931">
    <property type="entry name" value="Neur_chan_LBD"/>
    <property type="match status" value="1"/>
</dbReference>
<feature type="region of interest" description="Disordered" evidence="23">
    <location>
        <begin position="33"/>
        <end position="91"/>
    </location>
</feature>
<keyword evidence="14" id="KW-0325">Glycoprotein</keyword>
<keyword evidence="15" id="KW-1071">Ligand-gated ion channel</keyword>
<dbReference type="GO" id="GO:0005892">
    <property type="term" value="C:acetylcholine-gated channel complex"/>
    <property type="evidence" value="ECO:0007669"/>
    <property type="project" value="UniProtKB-ARBA"/>
</dbReference>
<keyword evidence="4" id="KW-0107">Calcium channel</keyword>
<dbReference type="PANTHER" id="PTHR18945">
    <property type="entry name" value="NEUROTRANSMITTER GATED ION CHANNEL"/>
    <property type="match status" value="1"/>
</dbReference>
<evidence type="ECO:0000313" key="26">
    <source>
        <dbReference type="Ensembl" id="ENSAZOP00000025165.1"/>
    </source>
</evidence>
<keyword evidence="1 22" id="KW-0813">Transport</keyword>
<evidence type="ECO:0000256" key="8">
    <source>
        <dbReference type="ARBA" id="ARBA00022989"/>
    </source>
</evidence>
<evidence type="ECO:0000256" key="10">
    <source>
        <dbReference type="ARBA" id="ARBA00023065"/>
    </source>
</evidence>
<keyword evidence="7" id="KW-0106">Calcium</keyword>
<dbReference type="CDD" id="cd19023">
    <property type="entry name" value="LGIC_ECD_nAChR_A10"/>
    <property type="match status" value="1"/>
</dbReference>
<dbReference type="InterPro" id="IPR006201">
    <property type="entry name" value="Neur_channel"/>
</dbReference>
<reference evidence="26" key="1">
    <citation type="submission" date="2025-08" db="UniProtKB">
        <authorList>
            <consortium name="Ensembl"/>
        </authorList>
    </citation>
    <scope>IDENTIFICATION</scope>
</reference>
<feature type="transmembrane region" description="Helical" evidence="22">
    <location>
        <begin position="520"/>
        <end position="538"/>
    </location>
</feature>
<dbReference type="InterPro" id="IPR036734">
    <property type="entry name" value="Neur_chan_lig-bd_sf"/>
</dbReference>
<dbReference type="Pfam" id="PF02932">
    <property type="entry name" value="Neur_chan_memb"/>
    <property type="match status" value="1"/>
</dbReference>
<evidence type="ECO:0000256" key="16">
    <source>
        <dbReference type="ARBA" id="ARBA00023303"/>
    </source>
</evidence>
<evidence type="ECO:0000256" key="4">
    <source>
        <dbReference type="ARBA" id="ARBA00022673"/>
    </source>
</evidence>
<keyword evidence="8 22" id="KW-1133">Transmembrane helix</keyword>
<comment type="catalytic activity">
    <reaction evidence="20">
        <text>Na(+)(in) = Na(+)(out)</text>
        <dbReference type="Rhea" id="RHEA:34963"/>
        <dbReference type="ChEBI" id="CHEBI:29101"/>
    </reaction>
</comment>
<dbReference type="FunFam" id="1.20.58.390:FF:000009">
    <property type="entry name" value="Cholinergic receptor nicotinic alpha 9 subunit"/>
    <property type="match status" value="1"/>
</dbReference>
<dbReference type="Gene3D" id="2.70.170.10">
    <property type="entry name" value="Neurotransmitter-gated ion-channel ligand-binding domain"/>
    <property type="match status" value="1"/>
</dbReference>
<evidence type="ECO:0000256" key="15">
    <source>
        <dbReference type="ARBA" id="ARBA00023286"/>
    </source>
</evidence>
<comment type="catalytic activity">
    <reaction evidence="18">
        <text>Mg(2+)(in) = Mg(2+)(out)</text>
        <dbReference type="Rhea" id="RHEA:29827"/>
        <dbReference type="ChEBI" id="CHEBI:18420"/>
    </reaction>
</comment>
<evidence type="ECO:0000256" key="11">
    <source>
        <dbReference type="ARBA" id="ARBA00023136"/>
    </source>
</evidence>
<dbReference type="FunFam" id="2.70.170.10:FF:000010">
    <property type="entry name" value="neuronal acetylcholine receptor subunit alpha-9"/>
    <property type="match status" value="1"/>
</dbReference>
<evidence type="ECO:0000256" key="9">
    <source>
        <dbReference type="ARBA" id="ARBA00023018"/>
    </source>
</evidence>